<dbReference type="Proteomes" id="UP000724874">
    <property type="component" value="Unassembled WGS sequence"/>
</dbReference>
<comment type="caution">
    <text evidence="1">The sequence shown here is derived from an EMBL/GenBank/DDBJ whole genome shotgun (WGS) entry which is preliminary data.</text>
</comment>
<gene>
    <name evidence="1" type="ORF">CPB84DRAFT_1753832</name>
</gene>
<proteinExistence type="predicted"/>
<protein>
    <submittedName>
        <fullName evidence="1">Uncharacterized protein</fullName>
    </submittedName>
</protein>
<sequence length="235" mass="25973">MSQDAPAENAAYANSGSDLATDRSALRLAWLTLAYLSAFDVQGPDLEDRPRNPTVVRLEIGLEQTNAADSNTSSICSHDSESQSAMIGGKSISCELIRGVNSTRGGLESEKVLPTSPPGAFPLSTCADYVNSLSHSHMETACKDYLILWLRTLPTMLKEEEFVSRVVLEMQDLLSVIPKICERPKRQLSVHNMSKPAVWERAALGQERRGQDYPTVNRGNTQFNIAIAFWDIRFI</sequence>
<evidence type="ECO:0000313" key="2">
    <source>
        <dbReference type="Proteomes" id="UP000724874"/>
    </source>
</evidence>
<name>A0A9P5N986_GYMJU</name>
<evidence type="ECO:0000313" key="1">
    <source>
        <dbReference type="EMBL" id="KAF8871832.1"/>
    </source>
</evidence>
<dbReference type="AlphaFoldDB" id="A0A9P5N986"/>
<dbReference type="EMBL" id="JADNYJ010000290">
    <property type="protein sequence ID" value="KAF8871832.1"/>
    <property type="molecule type" value="Genomic_DNA"/>
</dbReference>
<accession>A0A9P5N986</accession>
<organism evidence="1 2">
    <name type="scientific">Gymnopilus junonius</name>
    <name type="common">Spectacular rustgill mushroom</name>
    <name type="synonym">Gymnopilus spectabilis subsp. junonius</name>
    <dbReference type="NCBI Taxonomy" id="109634"/>
    <lineage>
        <taxon>Eukaryota</taxon>
        <taxon>Fungi</taxon>
        <taxon>Dikarya</taxon>
        <taxon>Basidiomycota</taxon>
        <taxon>Agaricomycotina</taxon>
        <taxon>Agaricomycetes</taxon>
        <taxon>Agaricomycetidae</taxon>
        <taxon>Agaricales</taxon>
        <taxon>Agaricineae</taxon>
        <taxon>Hymenogastraceae</taxon>
        <taxon>Gymnopilus</taxon>
    </lineage>
</organism>
<reference evidence="1" key="1">
    <citation type="submission" date="2020-11" db="EMBL/GenBank/DDBJ databases">
        <authorList>
            <consortium name="DOE Joint Genome Institute"/>
            <person name="Ahrendt S."/>
            <person name="Riley R."/>
            <person name="Andreopoulos W."/>
            <person name="LaButti K."/>
            <person name="Pangilinan J."/>
            <person name="Ruiz-duenas F.J."/>
            <person name="Barrasa J.M."/>
            <person name="Sanchez-Garcia M."/>
            <person name="Camarero S."/>
            <person name="Miyauchi S."/>
            <person name="Serrano A."/>
            <person name="Linde D."/>
            <person name="Babiker R."/>
            <person name="Drula E."/>
            <person name="Ayuso-Fernandez I."/>
            <person name="Pacheco R."/>
            <person name="Padilla G."/>
            <person name="Ferreira P."/>
            <person name="Barriuso J."/>
            <person name="Kellner H."/>
            <person name="Castanera R."/>
            <person name="Alfaro M."/>
            <person name="Ramirez L."/>
            <person name="Pisabarro A.G."/>
            <person name="Kuo A."/>
            <person name="Tritt A."/>
            <person name="Lipzen A."/>
            <person name="He G."/>
            <person name="Yan M."/>
            <person name="Ng V."/>
            <person name="Cullen D."/>
            <person name="Martin F."/>
            <person name="Rosso M.-N."/>
            <person name="Henrissat B."/>
            <person name="Hibbett D."/>
            <person name="Martinez A.T."/>
            <person name="Grigoriev I.V."/>
        </authorList>
    </citation>
    <scope>NUCLEOTIDE SEQUENCE</scope>
    <source>
        <strain evidence="1">AH 44721</strain>
    </source>
</reference>
<keyword evidence="2" id="KW-1185">Reference proteome</keyword>